<name>A0ABU3NQL8_9CHLR</name>
<gene>
    <name evidence="3" type="ORF">QYE77_09500</name>
</gene>
<dbReference type="Gene3D" id="3.40.47.10">
    <property type="match status" value="1"/>
</dbReference>
<accession>A0ABU3NQL8</accession>
<dbReference type="PIRSF" id="PIRSF000429">
    <property type="entry name" value="Ac-CoA_Ac_transf"/>
    <property type="match status" value="1"/>
</dbReference>
<reference evidence="3 4" key="1">
    <citation type="submission" date="2023-07" db="EMBL/GenBank/DDBJ databases">
        <title>Novel species of Thermanaerothrix with wide hydrolytic capabilities.</title>
        <authorList>
            <person name="Zayulina K.S."/>
            <person name="Podosokorskaya O.A."/>
            <person name="Elcheninov A.G."/>
        </authorList>
    </citation>
    <scope>NUCLEOTIDE SEQUENCE [LARGE SCALE GENOMIC DNA]</scope>
    <source>
        <strain evidence="3 4">4228-RoL</strain>
    </source>
</reference>
<dbReference type="Pfam" id="PF22691">
    <property type="entry name" value="Thiolase_C_1"/>
    <property type="match status" value="1"/>
</dbReference>
<dbReference type="InterPro" id="IPR016039">
    <property type="entry name" value="Thiolase-like"/>
</dbReference>
<feature type="domain" description="Thiolase C-terminal" evidence="2">
    <location>
        <begin position="241"/>
        <end position="383"/>
    </location>
</feature>
<evidence type="ECO:0000313" key="3">
    <source>
        <dbReference type="EMBL" id="MDT8898503.1"/>
    </source>
</evidence>
<dbReference type="SUPFAM" id="SSF53901">
    <property type="entry name" value="Thiolase-like"/>
    <property type="match status" value="2"/>
</dbReference>
<evidence type="ECO:0000259" key="2">
    <source>
        <dbReference type="Pfam" id="PF22691"/>
    </source>
</evidence>
<feature type="domain" description="Thiolase N-terminal" evidence="1">
    <location>
        <begin position="4"/>
        <end position="220"/>
    </location>
</feature>
<proteinExistence type="predicted"/>
<protein>
    <submittedName>
        <fullName evidence="3">Beta-ketoacyl synthase N-terminal-like domain-containing protein</fullName>
    </submittedName>
</protein>
<dbReference type="PANTHER" id="PTHR42870:SF6">
    <property type="entry name" value="ACETYL-COA C-ACYLTRANSFERASE"/>
    <property type="match status" value="1"/>
</dbReference>
<dbReference type="CDD" id="cd00829">
    <property type="entry name" value="SCP-x_thiolase"/>
    <property type="match status" value="1"/>
</dbReference>
<dbReference type="PANTHER" id="PTHR42870">
    <property type="entry name" value="ACETYL-COA C-ACETYLTRANSFERASE"/>
    <property type="match status" value="1"/>
</dbReference>
<dbReference type="RefSeq" id="WP_315625164.1">
    <property type="nucleotide sequence ID" value="NZ_JAUHMF010000002.1"/>
</dbReference>
<evidence type="ECO:0000313" key="4">
    <source>
        <dbReference type="Proteomes" id="UP001254165"/>
    </source>
</evidence>
<organism evidence="3 4">
    <name type="scientific">Thermanaerothrix solaris</name>
    <dbReference type="NCBI Taxonomy" id="3058434"/>
    <lineage>
        <taxon>Bacteria</taxon>
        <taxon>Bacillati</taxon>
        <taxon>Chloroflexota</taxon>
        <taxon>Anaerolineae</taxon>
        <taxon>Anaerolineales</taxon>
        <taxon>Anaerolineaceae</taxon>
        <taxon>Thermanaerothrix</taxon>
    </lineage>
</organism>
<comment type="caution">
    <text evidence="3">The sequence shown here is derived from an EMBL/GenBank/DDBJ whole genome shotgun (WGS) entry which is preliminary data.</text>
</comment>
<dbReference type="InterPro" id="IPR002155">
    <property type="entry name" value="Thiolase"/>
</dbReference>
<evidence type="ECO:0000259" key="1">
    <source>
        <dbReference type="Pfam" id="PF00108"/>
    </source>
</evidence>
<dbReference type="Proteomes" id="UP001254165">
    <property type="component" value="Unassembled WGS sequence"/>
</dbReference>
<dbReference type="InterPro" id="IPR020616">
    <property type="entry name" value="Thiolase_N"/>
</dbReference>
<dbReference type="InterPro" id="IPR055140">
    <property type="entry name" value="Thiolase_C_2"/>
</dbReference>
<sequence length="386" mass="41130">MREVVIAGIGMTPVGEHWEISLRSLAYRAIRAARQDAGGLQPEALYVGNFLAIDTSQQANLACLIADNAGLSGIEAMTVEAADASGGAAFHLGFMAVASGLVDVALVVGVEKYTDALGPEQESAVAQAMDYDYEVMQGLTLTAQAALVMQRYLYEYRPPREAFAAFPLLAHANAVTNPYAMYRRAVKRETYEGAEIVADPLRLFDVAPYADGAAAVLLTTPERARDLPHPLVAVRGSMGAIDTLALHDRPDPLAFEAAYHSLRRACEMAGIAPGEVDLFELDDAYSIYAVLSLEAAGFAERGQGWRLAENDNLSLRGRLPILTLGGSKARGNPLGATGVYQVVEAALQLRGEAGANQVPRARRALVQNLAGPAASAFTHVLERYTG</sequence>
<keyword evidence="4" id="KW-1185">Reference proteome</keyword>
<dbReference type="EMBL" id="JAUHMF010000002">
    <property type="protein sequence ID" value="MDT8898503.1"/>
    <property type="molecule type" value="Genomic_DNA"/>
</dbReference>
<dbReference type="Pfam" id="PF00108">
    <property type="entry name" value="Thiolase_N"/>
    <property type="match status" value="1"/>
</dbReference>